<dbReference type="SMART" id="SM00325">
    <property type="entry name" value="RhoGEF"/>
    <property type="match status" value="1"/>
</dbReference>
<evidence type="ECO:0000313" key="8">
    <source>
        <dbReference type="Proteomes" id="UP000319257"/>
    </source>
</evidence>
<dbReference type="Pfam" id="PF00610">
    <property type="entry name" value="DEP"/>
    <property type="match status" value="1"/>
</dbReference>
<dbReference type="PROSITE" id="PS50186">
    <property type="entry name" value="DEP"/>
    <property type="match status" value="1"/>
</dbReference>
<dbReference type="InterPro" id="IPR036388">
    <property type="entry name" value="WH-like_DNA-bd_sf"/>
</dbReference>
<dbReference type="Gene3D" id="2.30.29.30">
    <property type="entry name" value="Pleckstrin-homology domain (PH domain)/Phosphotyrosine-binding domain (PTB)"/>
    <property type="match status" value="1"/>
</dbReference>
<feature type="compositionally biased region" description="Low complexity" evidence="3">
    <location>
        <begin position="150"/>
        <end position="171"/>
    </location>
</feature>
<feature type="compositionally biased region" description="Polar residues" evidence="3">
    <location>
        <begin position="203"/>
        <end position="219"/>
    </location>
</feature>
<dbReference type="InterPro" id="IPR011993">
    <property type="entry name" value="PH-like_dom_sf"/>
</dbReference>
<reference evidence="7 8" key="1">
    <citation type="submission" date="2019-06" db="EMBL/GenBank/DDBJ databases">
        <title>Draft genome sequence of the filamentous fungus Phialemoniopsis curvata isolated from diesel fuel.</title>
        <authorList>
            <person name="Varaljay V.A."/>
            <person name="Lyon W.J."/>
            <person name="Crouch A.L."/>
            <person name="Drake C.E."/>
            <person name="Hollomon J.M."/>
            <person name="Nadeau L.J."/>
            <person name="Nunn H.S."/>
            <person name="Stevenson B.S."/>
            <person name="Bojanowski C.L."/>
            <person name="Crookes-Goodson W.J."/>
        </authorList>
    </citation>
    <scope>NUCLEOTIDE SEQUENCE [LARGE SCALE GENOMIC DNA]</scope>
    <source>
        <strain evidence="7 8">D216</strain>
    </source>
</reference>
<feature type="compositionally biased region" description="Basic and acidic residues" evidence="3">
    <location>
        <begin position="66"/>
        <end position="88"/>
    </location>
</feature>
<dbReference type="SMART" id="SM00036">
    <property type="entry name" value="CNH"/>
    <property type="match status" value="1"/>
</dbReference>
<evidence type="ECO:0000313" key="7">
    <source>
        <dbReference type="EMBL" id="TPX10639.1"/>
    </source>
</evidence>
<feature type="compositionally biased region" description="Low complexity" evidence="3">
    <location>
        <begin position="230"/>
        <end position="244"/>
    </location>
</feature>
<dbReference type="InterPro" id="IPR041675">
    <property type="entry name" value="PH_5"/>
</dbReference>
<feature type="compositionally biased region" description="Polar residues" evidence="3">
    <location>
        <begin position="359"/>
        <end position="372"/>
    </location>
</feature>
<keyword evidence="8" id="KW-1185">Reference proteome</keyword>
<dbReference type="SMART" id="SM00049">
    <property type="entry name" value="DEP"/>
    <property type="match status" value="1"/>
</dbReference>
<dbReference type="InParanoid" id="A0A507B035"/>
<dbReference type="CDD" id="cd04435">
    <property type="entry name" value="DEP_fRom2"/>
    <property type="match status" value="1"/>
</dbReference>
<dbReference type="GeneID" id="41975820"/>
<evidence type="ECO:0000259" key="6">
    <source>
        <dbReference type="PROSITE" id="PS50219"/>
    </source>
</evidence>
<dbReference type="FunCoup" id="A0A507B035">
    <property type="interactions" value="288"/>
</dbReference>
<evidence type="ECO:0000259" key="4">
    <source>
        <dbReference type="PROSITE" id="PS50010"/>
    </source>
</evidence>
<evidence type="ECO:0000256" key="2">
    <source>
        <dbReference type="ARBA" id="ARBA00022658"/>
    </source>
</evidence>
<dbReference type="SUPFAM" id="SSF46785">
    <property type="entry name" value="Winged helix' DNA-binding domain"/>
    <property type="match status" value="1"/>
</dbReference>
<dbReference type="Gene3D" id="1.10.10.10">
    <property type="entry name" value="Winged helix-like DNA-binding domain superfamily/Winged helix DNA-binding domain"/>
    <property type="match status" value="1"/>
</dbReference>
<feature type="domain" description="CNH" evidence="6">
    <location>
        <begin position="948"/>
        <end position="1242"/>
    </location>
</feature>
<dbReference type="InterPro" id="IPR000219">
    <property type="entry name" value="DH_dom"/>
</dbReference>
<dbReference type="STRING" id="1093900.A0A507B035"/>
<organism evidence="7 8">
    <name type="scientific">Thyridium curvatum</name>
    <dbReference type="NCBI Taxonomy" id="1093900"/>
    <lineage>
        <taxon>Eukaryota</taxon>
        <taxon>Fungi</taxon>
        <taxon>Dikarya</taxon>
        <taxon>Ascomycota</taxon>
        <taxon>Pezizomycotina</taxon>
        <taxon>Sordariomycetes</taxon>
        <taxon>Sordariomycetidae</taxon>
        <taxon>Thyridiales</taxon>
        <taxon>Thyridiaceae</taxon>
        <taxon>Thyridium</taxon>
    </lineage>
</organism>
<feature type="region of interest" description="Disordered" evidence="3">
    <location>
        <begin position="354"/>
        <end position="382"/>
    </location>
</feature>
<keyword evidence="2" id="KW-0344">Guanine-nucleotide releasing factor</keyword>
<feature type="region of interest" description="Disordered" evidence="3">
    <location>
        <begin position="287"/>
        <end position="338"/>
    </location>
</feature>
<dbReference type="PROSITE" id="PS50219">
    <property type="entry name" value="CNH"/>
    <property type="match status" value="1"/>
</dbReference>
<gene>
    <name evidence="7" type="ORF">E0L32_008373</name>
</gene>
<feature type="compositionally biased region" description="Basic and acidic residues" evidence="3">
    <location>
        <begin position="8"/>
        <end position="25"/>
    </location>
</feature>
<dbReference type="EMBL" id="SKBQ01000055">
    <property type="protein sequence ID" value="TPX10639.1"/>
    <property type="molecule type" value="Genomic_DNA"/>
</dbReference>
<dbReference type="Proteomes" id="UP000319257">
    <property type="component" value="Unassembled WGS sequence"/>
</dbReference>
<dbReference type="SUPFAM" id="SSF48065">
    <property type="entry name" value="DBL homology domain (DH-domain)"/>
    <property type="match status" value="1"/>
</dbReference>
<dbReference type="Pfam" id="PF00621">
    <property type="entry name" value="RhoGEF"/>
    <property type="match status" value="1"/>
</dbReference>
<keyword evidence="1" id="KW-0597">Phosphoprotein</keyword>
<feature type="compositionally biased region" description="Polar residues" evidence="3">
    <location>
        <begin position="303"/>
        <end position="333"/>
    </location>
</feature>
<dbReference type="PANTHER" id="PTHR46572">
    <property type="entry name" value="RHO1 GDP-GTP EXCHANGE PROTEIN 1-RELATED"/>
    <property type="match status" value="1"/>
</dbReference>
<feature type="compositionally biased region" description="Polar residues" evidence="3">
    <location>
        <begin position="127"/>
        <end position="149"/>
    </location>
</feature>
<dbReference type="Gene3D" id="1.20.900.10">
    <property type="entry name" value="Dbl homology (DH) domain"/>
    <property type="match status" value="1"/>
</dbReference>
<dbReference type="GO" id="GO:0035556">
    <property type="term" value="P:intracellular signal transduction"/>
    <property type="evidence" value="ECO:0007669"/>
    <property type="project" value="InterPro"/>
</dbReference>
<evidence type="ECO:0000256" key="3">
    <source>
        <dbReference type="SAM" id="MobiDB-lite"/>
    </source>
</evidence>
<dbReference type="InterPro" id="IPR035899">
    <property type="entry name" value="DBL_dom_sf"/>
</dbReference>
<dbReference type="InterPro" id="IPR052233">
    <property type="entry name" value="Rho-type_GEFs"/>
</dbReference>
<dbReference type="OrthoDB" id="2272012at2759"/>
<dbReference type="InterPro" id="IPR001180">
    <property type="entry name" value="CNH_dom"/>
</dbReference>
<feature type="compositionally biased region" description="Pro residues" evidence="3">
    <location>
        <begin position="172"/>
        <end position="182"/>
    </location>
</feature>
<accession>A0A507B035</accession>
<evidence type="ECO:0000256" key="1">
    <source>
        <dbReference type="ARBA" id="ARBA00022553"/>
    </source>
</evidence>
<dbReference type="PANTHER" id="PTHR46572:SF2">
    <property type="entry name" value="RHO1 GDP-GTP EXCHANGE PROTEIN 1-RELATED"/>
    <property type="match status" value="1"/>
</dbReference>
<dbReference type="InterPro" id="IPR000591">
    <property type="entry name" value="DEP_dom"/>
</dbReference>
<feature type="compositionally biased region" description="Low complexity" evidence="3">
    <location>
        <begin position="90"/>
        <end position="107"/>
    </location>
</feature>
<evidence type="ECO:0000259" key="5">
    <source>
        <dbReference type="PROSITE" id="PS50186"/>
    </source>
</evidence>
<dbReference type="GO" id="GO:0005085">
    <property type="term" value="F:guanyl-nucleotide exchange factor activity"/>
    <property type="evidence" value="ECO:0007669"/>
    <property type="project" value="UniProtKB-KW"/>
</dbReference>
<sequence>MADYQSIPERRPVPRPQEYGHDNYQRDAAFSNIFGAAPPPGRSQTMTDSVPPPDMMMQQQQQQQQRDPRGYPRGDPRGDPRRDPRGDPRGGYPREQNMSPNMPGMQRMPPPRPRPSGYNGEPPPSPRTRTMDSSSMGGYYPSQRTVSAGQQVPSPQAQYLQQQQQMRRYPGQPAPPRGPPPQGGYSNMRTPAQRFYNGPPQPSMNSDPYRSQSLASVPRQQMYHPPPNTYQQSAANASRQAQYNPHQARTTAQGRVVPDRHDDRTMSLSGAYGSHDRDSHQTMSGRVIPNRRIPGAGTAPDLPNTNGYASSQSFNATPGSQTRTMSITSSHSGNNDHQRTMSMASTVAPSVAASERTETQTLVHRPSVSTKSTDGDRPPTAKIRPPLVYPALLSRVAEVFQQKIVTGERTKNELTYKNAFSGAEAVDVLSYIIRTTDRNLALLLGRALDAQKFFHDVTYEHRLRDSTSEMYQFRENLTEEAPPEDKNPVNGVFVLLSECYSPTCTRDQLCYSIACPRRLEQVSRLNLKMGPGLKGNEGPAINDDDADQTDEQKLWINSVPKEIADSVGDKEKKRQEVLSEICYTERDFVKDLEYLRDFWIIPLRSKASPIPPNRKDRVVRNIFSNIVDHPALHTVSSRFAKALTERQQKNPVVRNIGDIFLEFVPQFEPFIMYGSKQLEAKYEFENERSINPTFGRFVDEIERRKESRKLELNGYLTKPTTRLARYPLLLENVLKYTEAENPDREDIPKVLVMIRDLLGRVNAESGKAENRFNLRKLHDQLEFRPNERVDLRLLDEGRELIFKNQFKKSPTDPADIIAYLLDHAVLLVRTKQVGKLERQKAYRRPIPLELLSIKEMDEVIPQQGSVKRSSSSLLPALRNANSDAKKGEGWPITLRHLGKAGYELTIYASNQAARQKWLEHVDTQQQKLRARADFLNTIVISSNFFTATNKVNCVAPFDGGRKLIYGTDNGIYVSDRKSRLDQVPKRVIEAQTVTQLDVLEEYQLLLVLSNRTLVSYPLSALDPNEPQLSKRGKKIQGHCNFFKTGICLGRHLVCCIKSSALSTTIKVYEPNDAMSKAKKQKGFGKMFNAGQDELKPFKEFYIPTESSSVHFLKSKLCVACARGFEVVSLETLETQSLLDQADTSLDFVARKENVKPIHIERLNGEFLLNYSEFSFFVNRNGWRARPEWRIDWEGAPQNFALSYPWILAFEPNFIELRNIESGAIHIVPHKNIRMLHSSTHEIIFVYEDERGEDVVEALDFWKAQRASMIGSPEKPALTGSPIPHGRVQ</sequence>
<feature type="domain" description="DEP" evidence="5">
    <location>
        <begin position="400"/>
        <end position="475"/>
    </location>
</feature>
<protein>
    <submittedName>
        <fullName evidence="7">Uncharacterized protein</fullName>
    </submittedName>
</protein>
<dbReference type="Pfam" id="PF00780">
    <property type="entry name" value="CNH"/>
    <property type="match status" value="1"/>
</dbReference>
<proteinExistence type="predicted"/>
<dbReference type="RefSeq" id="XP_030992350.1">
    <property type="nucleotide sequence ID" value="XM_031143220.1"/>
</dbReference>
<feature type="compositionally biased region" description="Low complexity" evidence="3">
    <location>
        <begin position="55"/>
        <end position="65"/>
    </location>
</feature>
<feature type="region of interest" description="Disordered" evidence="3">
    <location>
        <begin position="1"/>
        <end position="254"/>
    </location>
</feature>
<dbReference type="InterPro" id="IPR036390">
    <property type="entry name" value="WH_DNA-bd_sf"/>
</dbReference>
<feature type="domain" description="DH" evidence="4">
    <location>
        <begin position="573"/>
        <end position="764"/>
    </location>
</feature>
<dbReference type="Pfam" id="PF15405">
    <property type="entry name" value="PH_5"/>
    <property type="match status" value="1"/>
</dbReference>
<name>A0A507B035_9PEZI</name>
<dbReference type="PROSITE" id="PS50010">
    <property type="entry name" value="DH_2"/>
    <property type="match status" value="1"/>
</dbReference>
<comment type="caution">
    <text evidence="7">The sequence shown here is derived from an EMBL/GenBank/DDBJ whole genome shotgun (WGS) entry which is preliminary data.</text>
</comment>
<dbReference type="CDD" id="cd00160">
    <property type="entry name" value="RhoGEF"/>
    <property type="match status" value="1"/>
</dbReference>